<evidence type="ECO:0008006" key="3">
    <source>
        <dbReference type="Google" id="ProtNLM"/>
    </source>
</evidence>
<dbReference type="SUPFAM" id="SSF110849">
    <property type="entry name" value="ParB/Sulfiredoxin"/>
    <property type="match status" value="1"/>
</dbReference>
<evidence type="ECO:0000313" key="1">
    <source>
        <dbReference type="EMBL" id="TLX22479.1"/>
    </source>
</evidence>
<comment type="caution">
    <text evidence="1">The sequence shown here is derived from an EMBL/GenBank/DDBJ whole genome shotgun (WGS) entry which is preliminary data.</text>
</comment>
<gene>
    <name evidence="1" type="ORF">E5S66_00130</name>
</gene>
<reference evidence="1 2" key="1">
    <citation type="submission" date="2019-04" db="EMBL/GenBank/DDBJ databases">
        <authorList>
            <person name="Grouzdev D.S."/>
            <person name="Nazina T.N."/>
        </authorList>
    </citation>
    <scope>NUCLEOTIDE SEQUENCE [LARGE SCALE GENOMIC DNA]</scope>
    <source>
        <strain evidence="1 2">SHC 3-19</strain>
    </source>
</reference>
<organism evidence="1 2">
    <name type="scientific">Thermomonas fusca</name>
    <dbReference type="NCBI Taxonomy" id="215690"/>
    <lineage>
        <taxon>Bacteria</taxon>
        <taxon>Pseudomonadati</taxon>
        <taxon>Pseudomonadota</taxon>
        <taxon>Gammaproteobacteria</taxon>
        <taxon>Lysobacterales</taxon>
        <taxon>Lysobacteraceae</taxon>
        <taxon>Thermomonas</taxon>
    </lineage>
</organism>
<dbReference type="Proteomes" id="UP000308508">
    <property type="component" value="Unassembled WGS sequence"/>
</dbReference>
<keyword evidence="2" id="KW-1185">Reference proteome</keyword>
<evidence type="ECO:0000313" key="2">
    <source>
        <dbReference type="Proteomes" id="UP000308508"/>
    </source>
</evidence>
<proteinExistence type="predicted"/>
<accession>A0A5R9PG39</accession>
<protein>
    <recommendedName>
        <fullName evidence="3">ParB/Sulfiredoxin domain-containing protein</fullName>
    </recommendedName>
</protein>
<dbReference type="AlphaFoldDB" id="A0A5R9PG39"/>
<dbReference type="RefSeq" id="WP_138346355.1">
    <property type="nucleotide sequence ID" value="NZ_SROY01000001.1"/>
</dbReference>
<dbReference type="InterPro" id="IPR036086">
    <property type="entry name" value="ParB/Sulfiredoxin_sf"/>
</dbReference>
<dbReference type="EMBL" id="SROY01000001">
    <property type="protein sequence ID" value="TLX22479.1"/>
    <property type="molecule type" value="Genomic_DNA"/>
</dbReference>
<name>A0A5R9PG39_9GAMM</name>
<sequence length="418" mass="48692">MTNPANPWPSILDRYVQEVAKDDKENHPRKTVRRYHGRDVSLWAGKVHVDDVDGWVENTRLKHYLRRWQSRNSDSLLLPTTDDIYDIMIEADEEESAEAKKPFHLDRLAQNIVRNQIQEPVVIHVRSDGKTVLWDGNRRFFATKHLMRNEAYQSARKSGQWLPAYVYEASGDPELDKQTEHKILTELNFIEKDHIPWPSYVKASEVHQSYNWLVANDNSPTQQRRAKDQVARDYGLGSARRADRWIKMFDLAQRFKSYCENERERDEVEVELKIQEKFEYFDELTKAGVWGAIRDDVDAQYEVFEWLWDGKFQAFPDVRNVPKILADPVARRQANTPDDVDAVKRAIRTVIANDPLMIKDKEAANEKIKQFAQWLDSFKREDFRQLDSDSLGSLRIILSDVTQMLSGLLGSASAEAEA</sequence>